<dbReference type="InterPro" id="IPR033756">
    <property type="entry name" value="YlxH/NBP35"/>
</dbReference>
<dbReference type="GO" id="GO:0046872">
    <property type="term" value="F:metal ion binding"/>
    <property type="evidence" value="ECO:0007669"/>
    <property type="project" value="UniProtKB-KW"/>
</dbReference>
<dbReference type="GO" id="GO:0016226">
    <property type="term" value="P:iron-sulfur cluster assembly"/>
    <property type="evidence" value="ECO:0007669"/>
    <property type="project" value="InterPro"/>
</dbReference>
<evidence type="ECO:0000313" key="8">
    <source>
        <dbReference type="Proteomes" id="UP000005713"/>
    </source>
</evidence>
<dbReference type="GO" id="GO:0051536">
    <property type="term" value="F:iron-sulfur cluster binding"/>
    <property type="evidence" value="ECO:0007669"/>
    <property type="project" value="UniProtKB-UniRule"/>
</dbReference>
<dbReference type="Pfam" id="PF10609">
    <property type="entry name" value="ParA"/>
    <property type="match status" value="1"/>
</dbReference>
<dbReference type="RefSeq" id="WP_005861177.1">
    <property type="nucleotide sequence ID" value="NZ_AAYA01000011.1"/>
</dbReference>
<dbReference type="GO" id="GO:0140663">
    <property type="term" value="F:ATP-dependent FeS chaperone activity"/>
    <property type="evidence" value="ECO:0007669"/>
    <property type="project" value="InterPro"/>
</dbReference>
<evidence type="ECO:0000256" key="3">
    <source>
        <dbReference type="ARBA" id="ARBA00022840"/>
    </source>
</evidence>
<dbReference type="OrthoDB" id="9809679at2"/>
<dbReference type="CDD" id="cd02037">
    <property type="entry name" value="Mrp_NBP35"/>
    <property type="match status" value="1"/>
</dbReference>
<evidence type="ECO:0000313" key="7">
    <source>
        <dbReference type="EMBL" id="EBA07062.1"/>
    </source>
</evidence>
<comment type="function">
    <text evidence="6">Binds and transfers iron-sulfur (Fe-S) clusters to target apoproteins. Can hydrolyze ATP.</text>
</comment>
<evidence type="ECO:0000256" key="4">
    <source>
        <dbReference type="ARBA" id="ARBA00023004"/>
    </source>
</evidence>
<gene>
    <name evidence="7" type="ORF">SSE37_12731</name>
</gene>
<dbReference type="AlphaFoldDB" id="A3K6T5"/>
<dbReference type="SUPFAM" id="SSF52540">
    <property type="entry name" value="P-loop containing nucleoside triphosphate hydrolases"/>
    <property type="match status" value="1"/>
</dbReference>
<accession>A3K6T5</accession>
<comment type="similarity">
    <text evidence="6">Belongs to the Mrp/NBP35 ATP-binding proteins family.</text>
</comment>
<keyword evidence="5 6" id="KW-0411">Iron-sulfur</keyword>
<keyword evidence="6" id="KW-0378">Hydrolase</keyword>
<keyword evidence="4 6" id="KW-0408">Iron</keyword>
<comment type="subunit">
    <text evidence="6">Homodimer.</text>
</comment>
<reference evidence="7 8" key="1">
    <citation type="submission" date="2006-06" db="EMBL/GenBank/DDBJ databases">
        <authorList>
            <person name="Moran M.A."/>
            <person name="Ferriera S."/>
            <person name="Johnson J."/>
            <person name="Kravitz S."/>
            <person name="Beeson K."/>
            <person name="Sutton G."/>
            <person name="Rogers Y.-H."/>
            <person name="Friedman R."/>
            <person name="Frazier M."/>
            <person name="Venter J.C."/>
        </authorList>
    </citation>
    <scope>NUCLEOTIDE SEQUENCE [LARGE SCALE GENOMIC DNA]</scope>
    <source>
        <strain evidence="7 8">E-37</strain>
    </source>
</reference>
<dbReference type="InterPro" id="IPR019591">
    <property type="entry name" value="Mrp/NBP35_ATP-bd"/>
</dbReference>
<dbReference type="InterPro" id="IPR027417">
    <property type="entry name" value="P-loop_NTPase"/>
</dbReference>
<comment type="caution">
    <text evidence="6">Lacks conserved residue(s) required for the propagation of feature annotation.</text>
</comment>
<dbReference type="HAMAP" id="MF_02040">
    <property type="entry name" value="Mrp_NBP35"/>
    <property type="match status" value="1"/>
</dbReference>
<comment type="caution">
    <text evidence="7">The sequence shown here is derived from an EMBL/GenBank/DDBJ whole genome shotgun (WGS) entry which is preliminary data.</text>
</comment>
<keyword evidence="2 6" id="KW-0547">Nucleotide-binding</keyword>
<sequence length="370" mass="39282">MDFLTPEEKASVTKTDCGLGHACQFCPKEAGCKLDKPYHNKVLIERRLQEIDQIIVVLANKGGVGKSTVSANLAAGLAREGFRVGVADADIHGPNQSRFFGFAGAKIRTTPAGLQTHGFVADGIDHPVEVGSLAFMLEDDTTPIVWRDAYKHDFIHHLIGSFDWGSLDFLVVDMPPGTGNELITLCDMLEGSNVSAVLVTSPQAVAQMDSLKAGRFCRERGLPVIGAAVNMAGVQCPNCHEEFHLFPDAGVAEALGKLDIRKLAEIPLSPDLALGSDRGEPVVTAMPDSVVARAFAPMIEAVSALGRAGFHEAVAATMQDVFAENLNDEDLQAAMSALAEGDVLGAELSDLLNQEASRLKQASQPAKGRG</sequence>
<dbReference type="eggNOG" id="COG0489">
    <property type="taxonomic scope" value="Bacteria"/>
</dbReference>
<protein>
    <recommendedName>
        <fullName evidence="6">Iron-sulfur cluster carrier protein</fullName>
    </recommendedName>
</protein>
<keyword evidence="1 6" id="KW-0479">Metal-binding</keyword>
<keyword evidence="8" id="KW-1185">Reference proteome</keyword>
<dbReference type="PANTHER" id="PTHR23264:SF19">
    <property type="entry name" value="CYTOSOLIC FE-S CLUSTER ASSEMBLY FACTOR NUBP2"/>
    <property type="match status" value="1"/>
</dbReference>
<dbReference type="PANTHER" id="PTHR23264">
    <property type="entry name" value="NUCLEOTIDE-BINDING PROTEIN NBP35 YEAST -RELATED"/>
    <property type="match status" value="1"/>
</dbReference>
<dbReference type="GO" id="GO:0005829">
    <property type="term" value="C:cytosol"/>
    <property type="evidence" value="ECO:0007669"/>
    <property type="project" value="TreeGrafter"/>
</dbReference>
<keyword evidence="3 6" id="KW-0067">ATP-binding</keyword>
<evidence type="ECO:0000256" key="6">
    <source>
        <dbReference type="HAMAP-Rule" id="MF_02040"/>
    </source>
</evidence>
<name>A3K6T5_SAGS3</name>
<dbReference type="EMBL" id="AAYA01000011">
    <property type="protein sequence ID" value="EBA07062.1"/>
    <property type="molecule type" value="Genomic_DNA"/>
</dbReference>
<evidence type="ECO:0000256" key="2">
    <source>
        <dbReference type="ARBA" id="ARBA00022741"/>
    </source>
</evidence>
<dbReference type="GO" id="GO:0016887">
    <property type="term" value="F:ATP hydrolysis activity"/>
    <property type="evidence" value="ECO:0007669"/>
    <property type="project" value="UniProtKB-UniRule"/>
</dbReference>
<organism evidence="7 8">
    <name type="scientific">Sagittula stellata (strain ATCC 700073 / DSM 11524 / E-37)</name>
    <dbReference type="NCBI Taxonomy" id="388399"/>
    <lineage>
        <taxon>Bacteria</taxon>
        <taxon>Pseudomonadati</taxon>
        <taxon>Pseudomonadota</taxon>
        <taxon>Alphaproteobacteria</taxon>
        <taxon>Rhodobacterales</taxon>
        <taxon>Roseobacteraceae</taxon>
        <taxon>Sagittula</taxon>
    </lineage>
</organism>
<proteinExistence type="inferred from homology"/>
<evidence type="ECO:0000256" key="1">
    <source>
        <dbReference type="ARBA" id="ARBA00022723"/>
    </source>
</evidence>
<dbReference type="Gene3D" id="3.40.50.300">
    <property type="entry name" value="P-loop containing nucleotide triphosphate hydrolases"/>
    <property type="match status" value="1"/>
</dbReference>
<evidence type="ECO:0000256" key="5">
    <source>
        <dbReference type="ARBA" id="ARBA00023014"/>
    </source>
</evidence>
<dbReference type="Proteomes" id="UP000005713">
    <property type="component" value="Unassembled WGS sequence"/>
</dbReference>
<dbReference type="GO" id="GO:0005524">
    <property type="term" value="F:ATP binding"/>
    <property type="evidence" value="ECO:0007669"/>
    <property type="project" value="UniProtKB-UniRule"/>
</dbReference>